<dbReference type="PROSITE" id="PS00122">
    <property type="entry name" value="CARBOXYLESTERASE_B_1"/>
    <property type="match status" value="1"/>
</dbReference>
<reference evidence="5" key="1">
    <citation type="journal article" date="2020" name="Stud. Mycol.">
        <title>101 Dothideomycetes genomes: a test case for predicting lifestyles and emergence of pathogens.</title>
        <authorList>
            <person name="Haridas S."/>
            <person name="Albert R."/>
            <person name="Binder M."/>
            <person name="Bloem J."/>
            <person name="Labutti K."/>
            <person name="Salamov A."/>
            <person name="Andreopoulos B."/>
            <person name="Baker S."/>
            <person name="Barry K."/>
            <person name="Bills G."/>
            <person name="Bluhm B."/>
            <person name="Cannon C."/>
            <person name="Castanera R."/>
            <person name="Culley D."/>
            <person name="Daum C."/>
            <person name="Ezra D."/>
            <person name="Gonzalez J."/>
            <person name="Henrissat B."/>
            <person name="Kuo A."/>
            <person name="Liang C."/>
            <person name="Lipzen A."/>
            <person name="Lutzoni F."/>
            <person name="Magnuson J."/>
            <person name="Mondo S."/>
            <person name="Nolan M."/>
            <person name="Ohm R."/>
            <person name="Pangilinan J."/>
            <person name="Park H.-J."/>
            <person name="Ramirez L."/>
            <person name="Alfaro M."/>
            <person name="Sun H."/>
            <person name="Tritt A."/>
            <person name="Yoshinaga Y."/>
            <person name="Zwiers L.-H."/>
            <person name="Turgeon B."/>
            <person name="Goodwin S."/>
            <person name="Spatafora J."/>
            <person name="Crous P."/>
            <person name="Grigoriev I."/>
        </authorList>
    </citation>
    <scope>NUCLEOTIDE SEQUENCE</scope>
    <source>
        <strain evidence="5">CBS 627.86</strain>
    </source>
</reference>
<evidence type="ECO:0000256" key="1">
    <source>
        <dbReference type="ARBA" id="ARBA00005964"/>
    </source>
</evidence>
<dbReference type="EC" id="3.1.1.-" evidence="3"/>
<dbReference type="GO" id="GO:0016787">
    <property type="term" value="F:hydrolase activity"/>
    <property type="evidence" value="ECO:0007669"/>
    <property type="project" value="UniProtKB-KW"/>
</dbReference>
<dbReference type="SUPFAM" id="SSF53474">
    <property type="entry name" value="alpha/beta-Hydrolases"/>
    <property type="match status" value="1"/>
</dbReference>
<evidence type="ECO:0000256" key="3">
    <source>
        <dbReference type="RuleBase" id="RU361235"/>
    </source>
</evidence>
<keyword evidence="6" id="KW-1185">Reference proteome</keyword>
<dbReference type="InterPro" id="IPR029058">
    <property type="entry name" value="AB_hydrolase_fold"/>
</dbReference>
<proteinExistence type="inferred from homology"/>
<accession>A0A6A5Z318</accession>
<dbReference type="PANTHER" id="PTHR11559">
    <property type="entry name" value="CARBOXYLESTERASE"/>
    <property type="match status" value="1"/>
</dbReference>
<keyword evidence="2 3" id="KW-0378">Hydrolase</keyword>
<comment type="similarity">
    <text evidence="1 3">Belongs to the type-B carboxylesterase/lipase family.</text>
</comment>
<dbReference type="InterPro" id="IPR019826">
    <property type="entry name" value="Carboxylesterase_B_AS"/>
</dbReference>
<sequence length="557" mass="61843">MFFVFTAVLLFWPYTFAKAKPIPYSRDPKVPLVVRLPRYGFFQGTQVLTTLKYSIEFETPVDAWLGIDYATQPVGDKRFAAATWPEAFAGTKDADEYGPRCVQNGGMADQSEACLSFNLYRTPGVPLDQKLPVLLWVHGGAFVGGSGRSLDGAAFVAASTEPIVVVTMQYRLGALGFLPSALFEEEDLLNLGLRDQRLFLEFMQEYVEYFGGDTNKITLGGQSAGAHSVALHYFHNYDKDKGKPLFNQVIIASGAPTARSFPDAEYPLYKRQYEDFMTSVKCPLQPNDKALKCLRAVAIKDIHDASTHIMSKSNYNITWPWQPVSPGPLIEKRGSTSGEDGTFYHLPLLISTTTDEGKLFTPTNLTTNAEFISFLANLAPDLTPSDLKDLEKLYPDPTSGSGPYSKAPKSLEYDRISAAYGDYSYICPAQETARLVSNVSVSVYKARFNVPNYAPSWQGVPHASDLWYFNGLSSAQYSDIAELYHSYYVSFIVYGDPNKSSIDGAPTWEMYGGVGDGELVVGNADRGGTYMEKEGAGIRMEQCAWWRDPERMKRLNK</sequence>
<keyword evidence="3" id="KW-0732">Signal</keyword>
<dbReference type="OrthoDB" id="408631at2759"/>
<name>A0A6A5Z318_9PLEO</name>
<feature type="signal peptide" evidence="3">
    <location>
        <begin position="1"/>
        <end position="19"/>
    </location>
</feature>
<dbReference type="EMBL" id="ML977330">
    <property type="protein sequence ID" value="KAF2112721.1"/>
    <property type="molecule type" value="Genomic_DNA"/>
</dbReference>
<evidence type="ECO:0000313" key="6">
    <source>
        <dbReference type="Proteomes" id="UP000799770"/>
    </source>
</evidence>
<dbReference type="Pfam" id="PF00135">
    <property type="entry name" value="COesterase"/>
    <property type="match status" value="1"/>
</dbReference>
<feature type="domain" description="Carboxylesterase type B" evidence="4">
    <location>
        <begin position="54"/>
        <end position="511"/>
    </location>
</feature>
<dbReference type="InterPro" id="IPR050309">
    <property type="entry name" value="Type-B_Carboxylest/Lipase"/>
</dbReference>
<evidence type="ECO:0000259" key="4">
    <source>
        <dbReference type="Pfam" id="PF00135"/>
    </source>
</evidence>
<gene>
    <name evidence="5" type="ORF">BDV96DRAFT_497326</name>
</gene>
<dbReference type="AlphaFoldDB" id="A0A6A5Z318"/>
<organism evidence="5 6">
    <name type="scientific">Lophiotrema nucula</name>
    <dbReference type="NCBI Taxonomy" id="690887"/>
    <lineage>
        <taxon>Eukaryota</taxon>
        <taxon>Fungi</taxon>
        <taxon>Dikarya</taxon>
        <taxon>Ascomycota</taxon>
        <taxon>Pezizomycotina</taxon>
        <taxon>Dothideomycetes</taxon>
        <taxon>Pleosporomycetidae</taxon>
        <taxon>Pleosporales</taxon>
        <taxon>Lophiotremataceae</taxon>
        <taxon>Lophiotrema</taxon>
    </lineage>
</organism>
<dbReference type="InterPro" id="IPR002018">
    <property type="entry name" value="CarbesteraseB"/>
</dbReference>
<dbReference type="Gene3D" id="3.40.50.1820">
    <property type="entry name" value="alpha/beta hydrolase"/>
    <property type="match status" value="1"/>
</dbReference>
<evidence type="ECO:0000256" key="2">
    <source>
        <dbReference type="ARBA" id="ARBA00022801"/>
    </source>
</evidence>
<protein>
    <recommendedName>
        <fullName evidence="3">Carboxylic ester hydrolase</fullName>
        <ecNumber evidence="3">3.1.1.-</ecNumber>
    </recommendedName>
</protein>
<evidence type="ECO:0000313" key="5">
    <source>
        <dbReference type="EMBL" id="KAF2112721.1"/>
    </source>
</evidence>
<dbReference type="Proteomes" id="UP000799770">
    <property type="component" value="Unassembled WGS sequence"/>
</dbReference>
<feature type="chain" id="PRO_5025715529" description="Carboxylic ester hydrolase" evidence="3">
    <location>
        <begin position="20"/>
        <end position="557"/>
    </location>
</feature>